<evidence type="ECO:0000313" key="1">
    <source>
        <dbReference type="EMBL" id="GBM34572.1"/>
    </source>
</evidence>
<dbReference type="EMBL" id="BGPR01000764">
    <property type="protein sequence ID" value="GBM34572.1"/>
    <property type="molecule type" value="Genomic_DNA"/>
</dbReference>
<reference evidence="1 2" key="1">
    <citation type="journal article" date="2019" name="Sci. Rep.">
        <title>Orb-weaving spider Araneus ventricosus genome elucidates the spidroin gene catalogue.</title>
        <authorList>
            <person name="Kono N."/>
            <person name="Nakamura H."/>
            <person name="Ohtoshi R."/>
            <person name="Moran D.A.P."/>
            <person name="Shinohara A."/>
            <person name="Yoshida Y."/>
            <person name="Fujiwara M."/>
            <person name="Mori M."/>
            <person name="Tomita M."/>
            <person name="Arakawa K."/>
        </authorList>
    </citation>
    <scope>NUCLEOTIDE SEQUENCE [LARGE SCALE GENOMIC DNA]</scope>
</reference>
<keyword evidence="2" id="KW-1185">Reference proteome</keyword>
<dbReference type="Proteomes" id="UP000499080">
    <property type="component" value="Unassembled WGS sequence"/>
</dbReference>
<dbReference type="AlphaFoldDB" id="A0A4Y2EZ71"/>
<accession>A0A4Y2EZ71</accession>
<evidence type="ECO:0000313" key="2">
    <source>
        <dbReference type="Proteomes" id="UP000499080"/>
    </source>
</evidence>
<sequence length="127" mass="13818">MYVDLLHVTGLFSTLLHHTAGVVKSLENRGWGGPSSGVKCSSASTEPGSKIVKKLQTHPVRDSNPRSSIWQAGTLTTTQQRNTRERDDLINLSFSVTIALVAASSGVKINQGQNTYFKVVEMSNRCD</sequence>
<name>A0A4Y2EZ71_ARAVE</name>
<protein>
    <submittedName>
        <fullName evidence="1">Uncharacterized protein</fullName>
    </submittedName>
</protein>
<organism evidence="1 2">
    <name type="scientific">Araneus ventricosus</name>
    <name type="common">Orbweaver spider</name>
    <name type="synonym">Epeira ventricosa</name>
    <dbReference type="NCBI Taxonomy" id="182803"/>
    <lineage>
        <taxon>Eukaryota</taxon>
        <taxon>Metazoa</taxon>
        <taxon>Ecdysozoa</taxon>
        <taxon>Arthropoda</taxon>
        <taxon>Chelicerata</taxon>
        <taxon>Arachnida</taxon>
        <taxon>Araneae</taxon>
        <taxon>Araneomorphae</taxon>
        <taxon>Entelegynae</taxon>
        <taxon>Araneoidea</taxon>
        <taxon>Araneidae</taxon>
        <taxon>Araneus</taxon>
    </lineage>
</organism>
<comment type="caution">
    <text evidence="1">The sequence shown here is derived from an EMBL/GenBank/DDBJ whole genome shotgun (WGS) entry which is preliminary data.</text>
</comment>
<gene>
    <name evidence="1" type="ORF">AVEN_171622_1</name>
</gene>
<proteinExistence type="predicted"/>